<protein>
    <submittedName>
        <fullName evidence="1">IS5 family transposase domain protein</fullName>
    </submittedName>
</protein>
<accession>A0ABU5L8G4</accession>
<organism evidence="1 2">
    <name type="scientific">Candidatus Cyrtobacter comes</name>
    <dbReference type="NCBI Taxonomy" id="675776"/>
    <lineage>
        <taxon>Bacteria</taxon>
        <taxon>Pseudomonadati</taxon>
        <taxon>Pseudomonadota</taxon>
        <taxon>Alphaproteobacteria</taxon>
        <taxon>Rickettsiales</taxon>
        <taxon>Candidatus Midichloriaceae</taxon>
        <taxon>Candidatus Cyrtobacter</taxon>
    </lineage>
</organism>
<evidence type="ECO:0000313" key="1">
    <source>
        <dbReference type="EMBL" id="MDZ5762404.1"/>
    </source>
</evidence>
<proteinExistence type="predicted"/>
<dbReference type="RefSeq" id="WP_322497872.1">
    <property type="nucleotide sequence ID" value="NZ_JARGYT010000045.1"/>
</dbReference>
<keyword evidence="2" id="KW-1185">Reference proteome</keyword>
<reference evidence="1 2" key="1">
    <citation type="submission" date="2023-02" db="EMBL/GenBank/DDBJ databases">
        <title>Host association and intracellularity evolved multiple times independently in the Rickettsiales.</title>
        <authorList>
            <person name="Castelli M."/>
            <person name="Nardi T."/>
            <person name="Gammuto L."/>
            <person name="Bellinzona G."/>
            <person name="Sabaneyeva E."/>
            <person name="Potekhin A."/>
            <person name="Serra V."/>
            <person name="Petroni G."/>
            <person name="Sassera D."/>
        </authorList>
    </citation>
    <scope>NUCLEOTIDE SEQUENCE [LARGE SCALE GENOMIC DNA]</scope>
    <source>
        <strain evidence="1 2">BOD18</strain>
    </source>
</reference>
<dbReference type="Proteomes" id="UP001293791">
    <property type="component" value="Unassembled WGS sequence"/>
</dbReference>
<comment type="caution">
    <text evidence="1">The sequence shown here is derived from an EMBL/GenBank/DDBJ whole genome shotgun (WGS) entry which is preliminary data.</text>
</comment>
<name>A0ABU5L8G4_9RICK</name>
<gene>
    <name evidence="1" type="ORF">Cyrtocomes_00784</name>
</gene>
<evidence type="ECO:0000313" key="2">
    <source>
        <dbReference type="Proteomes" id="UP001293791"/>
    </source>
</evidence>
<sequence length="63" mass="7183">MIITYVKNCKWQEIHDTFVTLVREKAGKIQHQLIIDSQSVKTTQKGGPEDMMLAKKLRVGNAI</sequence>
<dbReference type="EMBL" id="JARGYT010000045">
    <property type="protein sequence ID" value="MDZ5762404.1"/>
    <property type="molecule type" value="Genomic_DNA"/>
</dbReference>